<accession>A0A1D9GKS2</accession>
<evidence type="ECO:0000313" key="3">
    <source>
        <dbReference type="EMBL" id="AOY87980.1"/>
    </source>
</evidence>
<dbReference type="Pfam" id="PF01177">
    <property type="entry name" value="Asp_Glu_race"/>
    <property type="match status" value="1"/>
</dbReference>
<comment type="similarity">
    <text evidence="1">Belongs to the aspartate/glutamate racemases family.</text>
</comment>
<sequence length="231" mass="24947">MKTIGLLGGMSWESTQTYYQLINQGVNARLGGLHSAKLILYSVDFAEIETLQHQGDWGKTAEILCDAALSLQRAGAELLLICTNTMHKVAPAIENALDIPLLHIADATAGVLKQDGITRIGLLGTRFTMDQDFYRKRLEQAGIEVVTPDESQKAVVHRVIYEELCRGKVNPASKEAYLDIVASLAGRGAQGVILGCTEIGLLIGQTDTSVALYDTTKIHAAIAVDRTLEGL</sequence>
<dbReference type="STRING" id="1874317.BKP64_07240"/>
<dbReference type="GO" id="GO:0047661">
    <property type="term" value="F:amino-acid racemase activity"/>
    <property type="evidence" value="ECO:0007669"/>
    <property type="project" value="InterPro"/>
</dbReference>
<dbReference type="InterPro" id="IPR004380">
    <property type="entry name" value="Asp_race"/>
</dbReference>
<dbReference type="InterPro" id="IPR015942">
    <property type="entry name" value="Asp/Glu/hydantoin_racemase"/>
</dbReference>
<protein>
    <submittedName>
        <fullName evidence="3">Aspartate/glutamate racemase</fullName>
    </submittedName>
</protein>
<evidence type="ECO:0000313" key="4">
    <source>
        <dbReference type="Proteomes" id="UP000177445"/>
    </source>
</evidence>
<dbReference type="Proteomes" id="UP000177445">
    <property type="component" value="Chromosome"/>
</dbReference>
<keyword evidence="2" id="KW-0413">Isomerase</keyword>
<dbReference type="RefSeq" id="WP_070967921.1">
    <property type="nucleotide sequence ID" value="NZ_CP017715.1"/>
</dbReference>
<dbReference type="AlphaFoldDB" id="A0A1D9GKS2"/>
<dbReference type="OrthoDB" id="9803739at2"/>
<keyword evidence="4" id="KW-1185">Reference proteome</keyword>
<dbReference type="PANTHER" id="PTHR21198">
    <property type="entry name" value="GLUTAMATE RACEMASE"/>
    <property type="match status" value="1"/>
</dbReference>
<organism evidence="3 4">
    <name type="scientific">Marinobacter salinus</name>
    <dbReference type="NCBI Taxonomy" id="1874317"/>
    <lineage>
        <taxon>Bacteria</taxon>
        <taxon>Pseudomonadati</taxon>
        <taxon>Pseudomonadota</taxon>
        <taxon>Gammaproteobacteria</taxon>
        <taxon>Pseudomonadales</taxon>
        <taxon>Marinobacteraceae</taxon>
        <taxon>Marinobacter</taxon>
    </lineage>
</organism>
<evidence type="ECO:0000256" key="1">
    <source>
        <dbReference type="ARBA" id="ARBA00007847"/>
    </source>
</evidence>
<proteinExistence type="inferred from homology"/>
<dbReference type="KEGG" id="msq:BKP64_07240"/>
<gene>
    <name evidence="3" type="ORF">BKP64_07240</name>
</gene>
<dbReference type="SUPFAM" id="SSF53681">
    <property type="entry name" value="Aspartate/glutamate racemase"/>
    <property type="match status" value="2"/>
</dbReference>
<dbReference type="Gene3D" id="3.40.50.1860">
    <property type="match status" value="2"/>
</dbReference>
<dbReference type="EMBL" id="CP017715">
    <property type="protein sequence ID" value="AOY87980.1"/>
    <property type="molecule type" value="Genomic_DNA"/>
</dbReference>
<dbReference type="NCBIfam" id="TIGR00035">
    <property type="entry name" value="asp_race"/>
    <property type="match status" value="1"/>
</dbReference>
<reference evidence="3 4" key="1">
    <citation type="submission" date="2016-10" db="EMBL/GenBank/DDBJ databases">
        <title>Marinobacter salinus sp. nov., a moderately halophilic bacterium isolated from a tidal flat environment.</title>
        <authorList>
            <person name="Park S.-J."/>
        </authorList>
    </citation>
    <scope>NUCLEOTIDE SEQUENCE [LARGE SCALE GENOMIC DNA]</scope>
    <source>
        <strain evidence="3 4">Hb8</strain>
    </source>
</reference>
<name>A0A1D9GKS2_9GAMM</name>
<dbReference type="PANTHER" id="PTHR21198:SF7">
    <property type="entry name" value="ASPARTATE-GLUTAMATE RACEMASE FAMILY"/>
    <property type="match status" value="1"/>
</dbReference>
<dbReference type="InterPro" id="IPR001920">
    <property type="entry name" value="Asp/Glu_race"/>
</dbReference>
<evidence type="ECO:0000256" key="2">
    <source>
        <dbReference type="ARBA" id="ARBA00023235"/>
    </source>
</evidence>